<reference evidence="2 3" key="1">
    <citation type="journal article" date="2016" name="Nat. Commun.">
        <title>Thousands of microbial genomes shed light on interconnected biogeochemical processes in an aquifer system.</title>
        <authorList>
            <person name="Anantharaman K."/>
            <person name="Brown C.T."/>
            <person name="Hug L.A."/>
            <person name="Sharon I."/>
            <person name="Castelle C.J."/>
            <person name="Probst A.J."/>
            <person name="Thomas B.C."/>
            <person name="Singh A."/>
            <person name="Wilkins M.J."/>
            <person name="Karaoz U."/>
            <person name="Brodie E.L."/>
            <person name="Williams K.H."/>
            <person name="Hubbard S.S."/>
            <person name="Banfield J.F."/>
        </authorList>
    </citation>
    <scope>NUCLEOTIDE SEQUENCE [LARGE SCALE GENOMIC DNA]</scope>
</reference>
<keyword evidence="1" id="KW-1133">Transmembrane helix</keyword>
<dbReference type="STRING" id="1797690.A3B23_02075"/>
<dbReference type="InterPro" id="IPR007497">
    <property type="entry name" value="SIMPL/DUF541"/>
</dbReference>
<gene>
    <name evidence="2" type="ORF">A3B23_02075</name>
</gene>
<protein>
    <recommendedName>
        <fullName evidence="4">26 kDa periplasmic immunogenic protein</fullName>
    </recommendedName>
</protein>
<dbReference type="GO" id="GO:0006974">
    <property type="term" value="P:DNA damage response"/>
    <property type="evidence" value="ECO:0007669"/>
    <property type="project" value="TreeGrafter"/>
</dbReference>
<keyword evidence="1" id="KW-0472">Membrane</keyword>
<dbReference type="PANTHER" id="PTHR34387:SF1">
    <property type="entry name" value="PERIPLASMIC IMMUNOGENIC PROTEIN"/>
    <property type="match status" value="1"/>
</dbReference>
<dbReference type="EMBL" id="MHIY01000033">
    <property type="protein sequence ID" value="OGY59124.1"/>
    <property type="molecule type" value="Genomic_DNA"/>
</dbReference>
<evidence type="ECO:0000313" key="2">
    <source>
        <dbReference type="EMBL" id="OGY59124.1"/>
    </source>
</evidence>
<accession>A0A1G1Z3M2</accession>
<comment type="caution">
    <text evidence="2">The sequence shown here is derived from an EMBL/GenBank/DDBJ whole genome shotgun (WGS) entry which is preliminary data.</text>
</comment>
<dbReference type="Gene3D" id="3.30.110.170">
    <property type="entry name" value="Protein of unknown function (DUF541), domain 1"/>
    <property type="match status" value="1"/>
</dbReference>
<sequence>MTEKITNLAGVSAVAVMFMVGFAALQYSSAYSRSIQPSSFRSFSVSGEGKSIGIPDVAEFSFAVVTQGGKDIGALQTDNTEKANAVIAFVKSNGVESKDIKTEAYDLSPRYQYANCGGYNNNSVCPPPEIVGYTVTQAVSIKVRDFTKTGTILSGVIGKGANSVSQLNFKIDDPTEVQNMARAEAVEKAKAKAVSIAKAGGFRIGRLLSIEEGGGYYPAYYERGIGIAADAAGAPKTTIEPGSEDVNVTVTLRYEIR</sequence>
<dbReference type="Pfam" id="PF04402">
    <property type="entry name" value="SIMPL"/>
    <property type="match status" value="1"/>
</dbReference>
<organism evidence="2 3">
    <name type="scientific">Candidatus Colwellbacteria bacterium RIFCSPLOWO2_01_FULL_48_10</name>
    <dbReference type="NCBI Taxonomy" id="1797690"/>
    <lineage>
        <taxon>Bacteria</taxon>
        <taxon>Candidatus Colwelliibacteriota</taxon>
    </lineage>
</organism>
<dbReference type="Proteomes" id="UP000178744">
    <property type="component" value="Unassembled WGS sequence"/>
</dbReference>
<evidence type="ECO:0000256" key="1">
    <source>
        <dbReference type="SAM" id="Phobius"/>
    </source>
</evidence>
<dbReference type="AlphaFoldDB" id="A0A1G1Z3M2"/>
<dbReference type="Gene3D" id="3.30.70.2970">
    <property type="entry name" value="Protein of unknown function (DUF541), domain 2"/>
    <property type="match status" value="1"/>
</dbReference>
<feature type="transmembrane region" description="Helical" evidence="1">
    <location>
        <begin position="7"/>
        <end position="27"/>
    </location>
</feature>
<name>A0A1G1Z3M2_9BACT</name>
<evidence type="ECO:0008006" key="4">
    <source>
        <dbReference type="Google" id="ProtNLM"/>
    </source>
</evidence>
<evidence type="ECO:0000313" key="3">
    <source>
        <dbReference type="Proteomes" id="UP000178744"/>
    </source>
</evidence>
<proteinExistence type="predicted"/>
<keyword evidence="1" id="KW-0812">Transmembrane</keyword>
<dbReference type="InterPro" id="IPR052022">
    <property type="entry name" value="26kDa_periplasmic_antigen"/>
</dbReference>
<dbReference type="PANTHER" id="PTHR34387">
    <property type="entry name" value="SLR1258 PROTEIN"/>
    <property type="match status" value="1"/>
</dbReference>